<dbReference type="EMBL" id="LR796260">
    <property type="protein sequence ID" value="CAB4132691.1"/>
    <property type="molecule type" value="Genomic_DNA"/>
</dbReference>
<dbReference type="EMBL" id="LR796198">
    <property type="protein sequence ID" value="CAB4126825.1"/>
    <property type="molecule type" value="Genomic_DNA"/>
</dbReference>
<name>A0A6J5KZX1_9CAUD</name>
<feature type="region of interest" description="Disordered" evidence="1">
    <location>
        <begin position="1"/>
        <end position="20"/>
    </location>
</feature>
<feature type="compositionally biased region" description="Basic and acidic residues" evidence="1">
    <location>
        <begin position="34"/>
        <end position="44"/>
    </location>
</feature>
<feature type="region of interest" description="Disordered" evidence="1">
    <location>
        <begin position="34"/>
        <end position="80"/>
    </location>
</feature>
<organism evidence="2">
    <name type="scientific">uncultured Caudovirales phage</name>
    <dbReference type="NCBI Taxonomy" id="2100421"/>
    <lineage>
        <taxon>Viruses</taxon>
        <taxon>Duplodnaviria</taxon>
        <taxon>Heunggongvirae</taxon>
        <taxon>Uroviricota</taxon>
        <taxon>Caudoviricetes</taxon>
        <taxon>Peduoviridae</taxon>
        <taxon>Maltschvirus</taxon>
        <taxon>Maltschvirus maltsch</taxon>
    </lineage>
</organism>
<proteinExistence type="predicted"/>
<evidence type="ECO:0000313" key="2">
    <source>
        <dbReference type="EMBL" id="CAB4126825.1"/>
    </source>
</evidence>
<evidence type="ECO:0000256" key="1">
    <source>
        <dbReference type="SAM" id="MobiDB-lite"/>
    </source>
</evidence>
<feature type="compositionally biased region" description="Basic residues" evidence="1">
    <location>
        <begin position="71"/>
        <end position="80"/>
    </location>
</feature>
<evidence type="ECO:0000313" key="4">
    <source>
        <dbReference type="EMBL" id="CAB4202976.1"/>
    </source>
</evidence>
<evidence type="ECO:0000313" key="5">
    <source>
        <dbReference type="EMBL" id="CAB5207149.1"/>
    </source>
</evidence>
<protein>
    <submittedName>
        <fullName evidence="2">Uncharacterized protein</fullName>
    </submittedName>
</protein>
<evidence type="ECO:0000313" key="3">
    <source>
        <dbReference type="EMBL" id="CAB4132691.1"/>
    </source>
</evidence>
<dbReference type="EMBL" id="LR797327">
    <property type="protein sequence ID" value="CAB4202976.1"/>
    <property type="molecule type" value="Genomic_DNA"/>
</dbReference>
<accession>A0A6J5KZX1</accession>
<sequence length="80" mass="9030">MDRKPKASAKLDKSPYNRRGEKITDKAFKSVDKSVKPVAKDTNKTRRKTTKARIVGETVPKEKPTSSLKKALGRVKRGKY</sequence>
<reference evidence="2" key="1">
    <citation type="submission" date="2020-04" db="EMBL/GenBank/DDBJ databases">
        <authorList>
            <person name="Chiriac C."/>
            <person name="Salcher M."/>
            <person name="Ghai R."/>
            <person name="Kavagutti S V."/>
        </authorList>
    </citation>
    <scope>NUCLEOTIDE SEQUENCE</scope>
</reference>
<dbReference type="EMBL" id="LR798228">
    <property type="protein sequence ID" value="CAB5207149.1"/>
    <property type="molecule type" value="Genomic_DNA"/>
</dbReference>
<gene>
    <name evidence="4" type="ORF">UFOVP1363_51</name>
    <name evidence="5" type="ORF">UFOVP179_25</name>
    <name evidence="3" type="ORF">UFOVP260_54</name>
    <name evidence="2" type="ORF">UFOVP85_8</name>
</gene>